<dbReference type="AlphaFoldDB" id="A0A6N7QD38"/>
<organism evidence="2 5">
    <name type="scientific">Xanthomonas sontii</name>
    <dbReference type="NCBI Taxonomy" id="2650745"/>
    <lineage>
        <taxon>Bacteria</taxon>
        <taxon>Pseudomonadati</taxon>
        <taxon>Pseudomonadota</taxon>
        <taxon>Gammaproteobacteria</taxon>
        <taxon>Lysobacterales</taxon>
        <taxon>Lysobacteraceae</taxon>
        <taxon>Xanthomonas</taxon>
    </lineage>
</organism>
<gene>
    <name evidence="2" type="ORF">GIY21_07535</name>
    <name evidence="3" type="ORF">GIY22_07530</name>
</gene>
<sequence length="216" mass="23857">MNAKILCAFSLLLLLTGCNPMNTASENAANPHVDAHGDPVYRKNPHPTQAYRITMTIEGAPGPFGYVSGTAFYDMINHEQCTPIEPIEGVWSKSGESGIPIDFKKVDESTYVGTVYADGMVDENYYGKGVCRFALSGVGVTLRATGNRVETRFQPALFKGEVEKAASIATYFWKGGYPRDQMENYPDSGHRDPEKFKQELRRALFKITLSSTKEAP</sequence>
<feature type="signal peptide" evidence="1">
    <location>
        <begin position="1"/>
        <end position="23"/>
    </location>
</feature>
<evidence type="ECO:0000313" key="4">
    <source>
        <dbReference type="Proteomes" id="UP000437931"/>
    </source>
</evidence>
<evidence type="ECO:0000313" key="3">
    <source>
        <dbReference type="EMBL" id="MRH74477.1"/>
    </source>
</evidence>
<dbReference type="Proteomes" id="UP000437931">
    <property type="component" value="Unassembled WGS sequence"/>
</dbReference>
<feature type="chain" id="PRO_5027124333" description="Lipoprotein" evidence="1">
    <location>
        <begin position="24"/>
        <end position="216"/>
    </location>
</feature>
<reference evidence="3" key="2">
    <citation type="journal article" date="2020" name="Plant Dis.">
        <title>A Grain Rot of Rice in Iran Caused by a Xanthomonas Strain Closely Related to X. sacchari.</title>
        <authorList>
            <person name="Mirghasempour S.A."/>
            <person name="Huang S."/>
            <person name="Studholme D.J."/>
            <person name="Brady C.L."/>
        </authorList>
    </citation>
    <scope>NUCLEOTIDE SEQUENCE</scope>
    <source>
        <strain evidence="3">SAM114</strain>
    </source>
</reference>
<evidence type="ECO:0000256" key="1">
    <source>
        <dbReference type="SAM" id="SignalP"/>
    </source>
</evidence>
<reference evidence="4 5" key="1">
    <citation type="submission" date="2019-11" db="EMBL/GenBank/DDBJ databases">
        <title>First report of rice panicle blight caused by Xanthomonas sp. in Iran.</title>
        <authorList>
            <person name="Mirghasempour S.A."/>
            <person name="Huang S."/>
            <person name="Brady C.L."/>
            <person name="Studholme D.J."/>
        </authorList>
    </citation>
    <scope>NUCLEOTIDE SEQUENCE [LARGE SCALE GENOMIC DNA]</scope>
    <source>
        <strain evidence="2 5">ASD011</strain>
        <strain evidence="4">SAM114</strain>
    </source>
</reference>
<keyword evidence="1" id="KW-0732">Signal</keyword>
<comment type="caution">
    <text evidence="2">The sequence shown here is derived from an EMBL/GenBank/DDBJ whole genome shotgun (WGS) entry which is preliminary data.</text>
</comment>
<dbReference type="Proteomes" id="UP000439314">
    <property type="component" value="Unassembled WGS sequence"/>
</dbReference>
<dbReference type="EMBL" id="WJPM01000005">
    <property type="protein sequence ID" value="MRH74477.1"/>
    <property type="molecule type" value="Genomic_DNA"/>
</dbReference>
<keyword evidence="4" id="KW-1185">Reference proteome</keyword>
<evidence type="ECO:0008006" key="6">
    <source>
        <dbReference type="Google" id="ProtNLM"/>
    </source>
</evidence>
<protein>
    <recommendedName>
        <fullName evidence="6">Lipoprotein</fullName>
    </recommendedName>
</protein>
<proteinExistence type="predicted"/>
<evidence type="ECO:0000313" key="2">
    <source>
        <dbReference type="EMBL" id="MRH00145.1"/>
    </source>
</evidence>
<accession>A0A6N7QD38</accession>
<evidence type="ECO:0000313" key="5">
    <source>
        <dbReference type="Proteomes" id="UP000439314"/>
    </source>
</evidence>
<dbReference type="EMBL" id="WJPN01000005">
    <property type="protein sequence ID" value="MRH00145.1"/>
    <property type="molecule type" value="Genomic_DNA"/>
</dbReference>
<dbReference type="PROSITE" id="PS51257">
    <property type="entry name" value="PROKAR_LIPOPROTEIN"/>
    <property type="match status" value="1"/>
</dbReference>
<name>A0A6N7QD38_9XANT</name>